<feature type="region of interest" description="Disordered" evidence="1">
    <location>
        <begin position="111"/>
        <end position="156"/>
    </location>
</feature>
<feature type="compositionally biased region" description="Polar residues" evidence="1">
    <location>
        <begin position="112"/>
        <end position="122"/>
    </location>
</feature>
<dbReference type="AlphaFoldDB" id="A0A9N9MVH0"/>
<keyword evidence="4" id="KW-1185">Reference proteome</keyword>
<feature type="region of interest" description="Disordered" evidence="1">
    <location>
        <begin position="59"/>
        <end position="96"/>
    </location>
</feature>
<proteinExistence type="predicted"/>
<protein>
    <recommendedName>
        <fullName evidence="2">DUF8207 domain-containing protein</fullName>
    </recommendedName>
</protein>
<sequence>MFEKTNESDKVLNRKLISKRKIIREKLNLLKQGQLVQENLFQPITKHLANIETRLDKNQNLKSQQQQQQQEKTTTEIPKTKKLKKEQDEEGNYDYEEEDDAFKKVNLELYQPTPQSSSSVADTTPHIGRPTKIKRKLPFTQISEKKTKKSDQPQHSYNLRKLLLRDNVEKYATDEEEARKQKHFNESRQNEFLSQSQTEYLDQFDPLPAKYIQEFINDPATDPSLEGNVLPKFRIRRDEIDNFYIGDSKVEIVGSDLIVKGRRYEGTPGLYKLLFRKSMPKSYTKDDEAAFKDIISRTNINRKRFKTTGDENDSQSGKFKLLFEPLTTTGNGMIASSAEMEYSNDSIDYVYWDDQNELVERLQLLLASQTAGNTNHTNEINAIVEELREADIVE</sequence>
<dbReference type="PANTHER" id="PTHR35374">
    <property type="entry name" value="CYCLIN-DEPENDENT KINASE 11A-LIKE"/>
    <property type="match status" value="1"/>
</dbReference>
<dbReference type="InterPro" id="IPR058520">
    <property type="entry name" value="DUF8207"/>
</dbReference>
<feature type="compositionally biased region" description="Low complexity" evidence="1">
    <location>
        <begin position="60"/>
        <end position="77"/>
    </location>
</feature>
<dbReference type="PANTHER" id="PTHR35374:SF1">
    <property type="entry name" value="PROTEIN KINASE DOMAIN-CONTAINING PROTEIN"/>
    <property type="match status" value="1"/>
</dbReference>
<dbReference type="Pfam" id="PF26634">
    <property type="entry name" value="DUF8207"/>
    <property type="match status" value="1"/>
</dbReference>
<dbReference type="OrthoDB" id="6775587at2759"/>
<accession>A0A9N9MVH0</accession>
<evidence type="ECO:0000313" key="3">
    <source>
        <dbReference type="EMBL" id="CAG9771478.1"/>
    </source>
</evidence>
<dbReference type="EMBL" id="OU892283">
    <property type="protein sequence ID" value="CAG9771478.1"/>
    <property type="molecule type" value="Genomic_DNA"/>
</dbReference>
<reference evidence="3" key="1">
    <citation type="submission" date="2022-01" db="EMBL/GenBank/DDBJ databases">
        <authorList>
            <person name="King R."/>
        </authorList>
    </citation>
    <scope>NUCLEOTIDE SEQUENCE</scope>
</reference>
<evidence type="ECO:0000313" key="4">
    <source>
        <dbReference type="Proteomes" id="UP001152799"/>
    </source>
</evidence>
<evidence type="ECO:0000256" key="1">
    <source>
        <dbReference type="SAM" id="MobiDB-lite"/>
    </source>
</evidence>
<gene>
    <name evidence="3" type="ORF">CEUTPL_LOCUS11910</name>
</gene>
<evidence type="ECO:0000259" key="2">
    <source>
        <dbReference type="Pfam" id="PF26634"/>
    </source>
</evidence>
<feature type="compositionally biased region" description="Basic and acidic residues" evidence="1">
    <location>
        <begin position="143"/>
        <end position="152"/>
    </location>
</feature>
<dbReference type="Proteomes" id="UP001152799">
    <property type="component" value="Chromosome 7"/>
</dbReference>
<feature type="domain" description="DUF8207" evidence="2">
    <location>
        <begin position="235"/>
        <end position="326"/>
    </location>
</feature>
<name>A0A9N9MVH0_9CUCU</name>
<organism evidence="3 4">
    <name type="scientific">Ceutorhynchus assimilis</name>
    <name type="common">cabbage seed weevil</name>
    <dbReference type="NCBI Taxonomy" id="467358"/>
    <lineage>
        <taxon>Eukaryota</taxon>
        <taxon>Metazoa</taxon>
        <taxon>Ecdysozoa</taxon>
        <taxon>Arthropoda</taxon>
        <taxon>Hexapoda</taxon>
        <taxon>Insecta</taxon>
        <taxon>Pterygota</taxon>
        <taxon>Neoptera</taxon>
        <taxon>Endopterygota</taxon>
        <taxon>Coleoptera</taxon>
        <taxon>Polyphaga</taxon>
        <taxon>Cucujiformia</taxon>
        <taxon>Curculionidae</taxon>
        <taxon>Ceutorhynchinae</taxon>
        <taxon>Ceutorhynchus</taxon>
    </lineage>
</organism>